<dbReference type="Gene3D" id="3.30.230.10">
    <property type="match status" value="1"/>
</dbReference>
<dbReference type="InterPro" id="IPR014721">
    <property type="entry name" value="Ribsml_uS5_D2-typ_fold_subgr"/>
</dbReference>
<dbReference type="NCBIfam" id="NF040656">
    <property type="entry name" value="GHMP_GYDIA"/>
    <property type="match status" value="1"/>
</dbReference>
<sequence>MMEHYFSPGKLLITSEYVVLDGAKALALPTKMGQDLWVEEKEDNNAKIFWETYHQNQLWLSIEIDYRKWEIISTNLRTNAEFILKVLKYLESISLEKFKKRGSYYIKTNLQFPANYGLGSSSTLMANLAKWAKVDAFLLNEKTLGGSGYDVAVALEEQSILYQLKPFREVVPVLFSPKFKDDLLFVHLNQKQDSREGIALYKTREKSKKNIDFFSELTDAVLEADSLAEFSKLMKVHEQKLSEFLGIPTVRELYFSDYPGFIKSLGAWGGDFIMAENFSRAETYFREKGFSDIFNFSDIIL</sequence>
<proteinExistence type="predicted"/>
<dbReference type="EMBL" id="CP011859">
    <property type="protein sequence ID" value="AQY21946.1"/>
    <property type="molecule type" value="Genomic_DNA"/>
</dbReference>
<dbReference type="InterPro" id="IPR047765">
    <property type="entry name" value="GHMP_GYDIA-like"/>
</dbReference>
<name>A0A1S7DS65_RIEAN</name>
<evidence type="ECO:0008006" key="3">
    <source>
        <dbReference type="Google" id="ProtNLM"/>
    </source>
</evidence>
<protein>
    <recommendedName>
        <fullName evidence="3">30S ribosomal protein S6</fullName>
    </recommendedName>
</protein>
<dbReference type="InterPro" id="IPR020568">
    <property type="entry name" value="Ribosomal_Su5_D2-typ_SF"/>
</dbReference>
<evidence type="ECO:0000313" key="1">
    <source>
        <dbReference type="EMBL" id="AQY21946.1"/>
    </source>
</evidence>
<gene>
    <name evidence="1" type="ORF">AB406_0996</name>
</gene>
<dbReference type="AlphaFoldDB" id="A0A1S7DS65"/>
<evidence type="ECO:0000313" key="2">
    <source>
        <dbReference type="Proteomes" id="UP000189883"/>
    </source>
</evidence>
<reference evidence="1 2" key="1">
    <citation type="submission" date="2015-06" db="EMBL/GenBank/DDBJ databases">
        <title>R. anatipestifer strain HXb2 is the most virulent strain so far, and the genome sequence would help us uncover the pathogenesis.</title>
        <authorList>
            <person name="Hu Q."/>
            <person name="Qi J."/>
            <person name="Bo H."/>
            <person name="Liu G."/>
            <person name="Tao M."/>
            <person name="Ding Y."/>
            <person name="Xue Y."/>
        </authorList>
    </citation>
    <scope>NUCLEOTIDE SEQUENCE [LARGE SCALE GENOMIC DNA]</scope>
    <source>
        <strain evidence="1 2">HXb2</strain>
    </source>
</reference>
<dbReference type="SUPFAM" id="SSF54211">
    <property type="entry name" value="Ribosomal protein S5 domain 2-like"/>
    <property type="match status" value="1"/>
</dbReference>
<organism evidence="1 2">
    <name type="scientific">Riemerella anatipestifer</name>
    <name type="common">Moraxella anatipestifer</name>
    <dbReference type="NCBI Taxonomy" id="34085"/>
    <lineage>
        <taxon>Bacteria</taxon>
        <taxon>Pseudomonadati</taxon>
        <taxon>Bacteroidota</taxon>
        <taxon>Flavobacteriia</taxon>
        <taxon>Flavobacteriales</taxon>
        <taxon>Weeksellaceae</taxon>
        <taxon>Riemerella</taxon>
    </lineage>
</organism>
<accession>A0A1S7DS65</accession>
<dbReference type="Proteomes" id="UP000189883">
    <property type="component" value="Chromosome"/>
</dbReference>